<dbReference type="EMBL" id="CVRI01000059">
    <property type="protein sequence ID" value="CRL03484.1"/>
    <property type="molecule type" value="Genomic_DNA"/>
</dbReference>
<keyword evidence="2" id="KW-1185">Reference proteome</keyword>
<accession>A0A1J1IV71</accession>
<evidence type="ECO:0000313" key="2">
    <source>
        <dbReference type="Proteomes" id="UP000183832"/>
    </source>
</evidence>
<organism evidence="1 2">
    <name type="scientific">Clunio marinus</name>
    <dbReference type="NCBI Taxonomy" id="568069"/>
    <lineage>
        <taxon>Eukaryota</taxon>
        <taxon>Metazoa</taxon>
        <taxon>Ecdysozoa</taxon>
        <taxon>Arthropoda</taxon>
        <taxon>Hexapoda</taxon>
        <taxon>Insecta</taxon>
        <taxon>Pterygota</taxon>
        <taxon>Neoptera</taxon>
        <taxon>Endopterygota</taxon>
        <taxon>Diptera</taxon>
        <taxon>Nematocera</taxon>
        <taxon>Chironomoidea</taxon>
        <taxon>Chironomidae</taxon>
        <taxon>Clunio</taxon>
    </lineage>
</organism>
<protein>
    <submittedName>
        <fullName evidence="1">CLUMA_CG016731, isoform A</fullName>
    </submittedName>
</protein>
<dbReference type="Proteomes" id="UP000183832">
    <property type="component" value="Unassembled WGS sequence"/>
</dbReference>
<sequence>MQEELTQLCVIYKMIKIENVNNRKFAEAYHENHLTYKLLRHSRQDGLLKYFTQGKQDRKLKHKK</sequence>
<reference evidence="1 2" key="1">
    <citation type="submission" date="2015-04" db="EMBL/GenBank/DDBJ databases">
        <authorList>
            <person name="Syromyatnikov M.Y."/>
            <person name="Popov V.N."/>
        </authorList>
    </citation>
    <scope>NUCLEOTIDE SEQUENCE [LARGE SCALE GENOMIC DNA]</scope>
</reference>
<dbReference type="AlphaFoldDB" id="A0A1J1IV71"/>
<proteinExistence type="predicted"/>
<name>A0A1J1IV71_9DIPT</name>
<evidence type="ECO:0000313" key="1">
    <source>
        <dbReference type="EMBL" id="CRL03484.1"/>
    </source>
</evidence>
<gene>
    <name evidence="1" type="ORF">CLUMA_CG016731</name>
</gene>